<dbReference type="Gene3D" id="2.180.10.10">
    <property type="entry name" value="RHS repeat-associated core"/>
    <property type="match status" value="3"/>
</dbReference>
<dbReference type="Pfam" id="PF20148">
    <property type="entry name" value="DUF6531"/>
    <property type="match status" value="1"/>
</dbReference>
<proteinExistence type="predicted"/>
<dbReference type="InterPro" id="IPR025968">
    <property type="entry name" value="YwqJ_deaminase"/>
</dbReference>
<gene>
    <name evidence="3" type="ORF">SOCE836_001240</name>
</gene>
<feature type="compositionally biased region" description="Basic and acidic residues" evidence="1">
    <location>
        <begin position="1345"/>
        <end position="1365"/>
    </location>
</feature>
<organism evidence="3 4">
    <name type="scientific">Sorangium cellulosum</name>
    <name type="common">Polyangium cellulosum</name>
    <dbReference type="NCBI Taxonomy" id="56"/>
    <lineage>
        <taxon>Bacteria</taxon>
        <taxon>Pseudomonadati</taxon>
        <taxon>Myxococcota</taxon>
        <taxon>Polyangia</taxon>
        <taxon>Polyangiales</taxon>
        <taxon>Polyangiaceae</taxon>
        <taxon>Sorangium</taxon>
    </lineage>
</organism>
<dbReference type="InterPro" id="IPR045351">
    <property type="entry name" value="DUF6531"/>
</dbReference>
<feature type="compositionally biased region" description="Polar residues" evidence="1">
    <location>
        <begin position="1379"/>
        <end position="1388"/>
    </location>
</feature>
<evidence type="ECO:0000256" key="1">
    <source>
        <dbReference type="SAM" id="MobiDB-lite"/>
    </source>
</evidence>
<protein>
    <recommendedName>
        <fullName evidence="2">DUF6531 domain-containing protein</fullName>
    </recommendedName>
</protein>
<dbReference type="NCBIfam" id="TIGR03696">
    <property type="entry name" value="Rhs_assc_core"/>
    <property type="match status" value="1"/>
</dbReference>
<dbReference type="EMBL" id="CP012672">
    <property type="protein sequence ID" value="AUX28056.1"/>
    <property type="molecule type" value="Genomic_DNA"/>
</dbReference>
<dbReference type="PANTHER" id="PTHR32305">
    <property type="match status" value="1"/>
</dbReference>
<dbReference type="PRINTS" id="PR00394">
    <property type="entry name" value="RHSPROTEIN"/>
</dbReference>
<dbReference type="NCBIfam" id="TIGR01643">
    <property type="entry name" value="YD_repeat_2x"/>
    <property type="match status" value="6"/>
</dbReference>
<feature type="domain" description="DUF6531" evidence="2">
    <location>
        <begin position="93"/>
        <end position="160"/>
    </location>
</feature>
<dbReference type="PANTHER" id="PTHR32305:SF15">
    <property type="entry name" value="PROTEIN RHSA-RELATED"/>
    <property type="match status" value="1"/>
</dbReference>
<feature type="region of interest" description="Disordered" evidence="1">
    <location>
        <begin position="36"/>
        <end position="61"/>
    </location>
</feature>
<evidence type="ECO:0000313" key="4">
    <source>
        <dbReference type="Proteomes" id="UP000295497"/>
    </source>
</evidence>
<dbReference type="InterPro" id="IPR006530">
    <property type="entry name" value="YD"/>
</dbReference>
<reference evidence="3 4" key="1">
    <citation type="submission" date="2015-09" db="EMBL/GenBank/DDBJ databases">
        <title>Sorangium comparison.</title>
        <authorList>
            <person name="Zaburannyi N."/>
            <person name="Bunk B."/>
            <person name="Overmann J."/>
            <person name="Mueller R."/>
        </authorList>
    </citation>
    <scope>NUCLEOTIDE SEQUENCE [LARGE SCALE GENOMIC DNA]</scope>
    <source>
        <strain evidence="3 4">So ce836</strain>
    </source>
</reference>
<dbReference type="InterPro" id="IPR050708">
    <property type="entry name" value="T6SS_VgrG/RHS"/>
</dbReference>
<evidence type="ECO:0000259" key="2">
    <source>
        <dbReference type="Pfam" id="PF20148"/>
    </source>
</evidence>
<feature type="region of interest" description="Disordered" evidence="1">
    <location>
        <begin position="1345"/>
        <end position="1388"/>
    </location>
</feature>
<dbReference type="Pfam" id="PF14431">
    <property type="entry name" value="YwqJ-deaminase"/>
    <property type="match status" value="1"/>
</dbReference>
<evidence type="ECO:0000313" key="3">
    <source>
        <dbReference type="EMBL" id="AUX28056.1"/>
    </source>
</evidence>
<dbReference type="Proteomes" id="UP000295497">
    <property type="component" value="Chromosome"/>
</dbReference>
<sequence>MRDHRLMARTAPVPNIPAIPGMNPGVFIMGGGAGGGGRGGRGGNGRGGDQGAGGKNGGNGADGGGRNAGSCGQGSGGGCPNPAHGGGGGTQAGHPIDPVTGRVYTLAVTDMALPGAFPLVIERAYSSAQRDVDDGLGHGWNHSLGWRVIELRRRRARVVTATALACEGRCPDEGETVKLPVGLLTRTREGYFLKADDGITRVFEHAFAIDNEFRLSALLDRNGNQARLFYENGTGPLQFVNDSVGRLLRVRRHRDGRIVAFEVKNASARGAWTSFRTYEYDERGDLVAARDALGHAMTFAYDADHRLVLERWPTGLEVHYRYDDHGRCVETWCNDPNERALLVEGVPEVLADGSRAKGFLHAKVEYGAGENNVITSRALRRVEVNAFGKADRIVWAGQVHDNAFDESGELVGYRDGLGRAWRMGEADGVYRVVDPLGRATDYVYDDREDVVTTRGPDGLETQHARDTNGNQIYLSDAMGLVASFRYDERGCLIHAETEGGGKTSMRYDALCNRVEIVEPDGGTRALRYDFLGRLVEMRDEKGGVHRWIYDAMGRVVEHCSPLGARTFMSYDEAGRFNGERDADGRWFRLVYAGLREVIAVERSDGSRVSYAYDRELDMVRIVNEEGDMHTIERDLEGRILSERTFDGRTLRYRNDQAGRLSRITFDDGEFVELTYDELDRVIGRSFSDDTFHKLEYDERGRVLLFETEAVRTRYTYDARGRCTREDTELVSDPSSATSIRHLYDAGLNRTVMSVPGAFSIATPRDAAGRCSALFFSDASGAHQPIAAFAYDPAGAEAGRLFAGGGGLELTRDAHGNVVRSAVVGRGAAAAVRPGEPAWVGKLGGPETLRFDYRWSPASELLVLADRDRGAQSFAYDARGRIAQKRHERRAGTEDYVLSPRGDVRWIDGRAQFHLGGGRLVTTNGATLTYDARGRLVKKVEGAAVTTYAWSVLGLLSGVTLPDGTRLEFVYDGFARRLEKRVVRRGAALVRHRYRWDGEDLLEETVERAASTPGATTPFTLVERRRYACAPGSPAPIAQAIDTEAGPGAWKYLVHRDGAPVPLALVDADGTVDQVFETGAYGRVIAGDATATLSRFPGHWYEPETGLHYNRWRYFDPASATYLSPEPLGLEGGLEAYGYVNGRPLALVDLDGLMGSTLSSRRLPRSQGGGTRDFTGRSASERNAGGRGPLYDLHPAVAAALPQDSGRGQGRDPSWCSEPHAISNYLHDYEDRNGVRCDPGTPEGQRHLRRALRRMGPIGSTDVNGTACAPCPNCSQTLARLHALAGTGQQPETIPASPPRGGPPLNFRPAGAGAPLDRARQQGAQGNTAPLDDARRANAARYRQQLEADRAAGRNNHSDVEIERRANRVAGMTPGVFEGTGQNNDWGPT</sequence>
<name>A0A4P2QF13_SORCE</name>
<accession>A0A4P2QF13</accession>
<feature type="region of interest" description="Disordered" evidence="1">
    <location>
        <begin position="1157"/>
        <end position="1191"/>
    </location>
</feature>
<dbReference type="InterPro" id="IPR022385">
    <property type="entry name" value="Rhs_assc_core"/>
</dbReference>
<feature type="region of interest" description="Disordered" evidence="1">
    <location>
        <begin position="1286"/>
        <end position="1333"/>
    </location>
</feature>